<dbReference type="InterPro" id="IPR011333">
    <property type="entry name" value="SKP1/BTB/POZ_sf"/>
</dbReference>
<name>A0A4U7AVY0_9PEZI</name>
<dbReference type="Gene3D" id="3.30.710.10">
    <property type="entry name" value="Potassium Channel Kv1.1, Chain A"/>
    <property type="match status" value="1"/>
</dbReference>
<sequence length="283" mass="31922">MAKSQTPCPRPSLVNPRRPADVVIRTTEGPISVHEIMLATASTVFDAELSSNFKESVTREIDMTYEDADSVRIMVDHIYDRDLNLGTKNIDQLTTLYMLADMKQIPTLTATVIQTLESRDFDLSDGDTTVSLAKALKTIYSVQMTNADAFKSCLLTIAASRPSDFLKHPDLVVLAADNPQIRQDLCTRMSSLVEIVHLRTCHSCGRIVDGHAPQKDAYAINVYRDNCKHCKRPVTPTRIEEFQVECKPKKYFGKPTVSAEVGEEDQRVDFLKLPRWYSENRHT</sequence>
<evidence type="ECO:0000313" key="3">
    <source>
        <dbReference type="Proteomes" id="UP000308133"/>
    </source>
</evidence>
<dbReference type="Pfam" id="PF00651">
    <property type="entry name" value="BTB"/>
    <property type="match status" value="1"/>
</dbReference>
<dbReference type="PROSITE" id="PS50097">
    <property type="entry name" value="BTB"/>
    <property type="match status" value="1"/>
</dbReference>
<dbReference type="PANTHER" id="PTHR24413">
    <property type="entry name" value="SPECKLE-TYPE POZ PROTEIN"/>
    <property type="match status" value="1"/>
</dbReference>
<protein>
    <submittedName>
        <fullName evidence="2">BTB/POZ domain-containing protein 22</fullName>
    </submittedName>
</protein>
<proteinExistence type="predicted"/>
<dbReference type="AlphaFoldDB" id="A0A4U7AVY0"/>
<dbReference type="SUPFAM" id="SSF54695">
    <property type="entry name" value="POZ domain"/>
    <property type="match status" value="1"/>
</dbReference>
<comment type="caution">
    <text evidence="2">The sequence shown here is derived from an EMBL/GenBank/DDBJ whole genome shotgun (WGS) entry which is preliminary data.</text>
</comment>
<evidence type="ECO:0000259" key="1">
    <source>
        <dbReference type="PROSITE" id="PS50097"/>
    </source>
</evidence>
<dbReference type="CDD" id="cd18186">
    <property type="entry name" value="BTB_POZ_ZBTB_KLHL-like"/>
    <property type="match status" value="1"/>
</dbReference>
<dbReference type="Proteomes" id="UP000308133">
    <property type="component" value="Unassembled WGS sequence"/>
</dbReference>
<reference evidence="2 3" key="1">
    <citation type="submission" date="2018-02" db="EMBL/GenBank/DDBJ databases">
        <title>Draft genome sequences of Elsinoe sp., causing black scab on jojoba.</title>
        <authorList>
            <person name="Stodart B."/>
            <person name="Jeffress S."/>
            <person name="Ash G."/>
            <person name="Arun Chinnappa K."/>
        </authorList>
    </citation>
    <scope>NUCLEOTIDE SEQUENCE [LARGE SCALE GENOMIC DNA]</scope>
    <source>
        <strain evidence="2 3">Hillstone_2</strain>
    </source>
</reference>
<dbReference type="EMBL" id="PTQR01000086">
    <property type="protein sequence ID" value="TKX20770.1"/>
    <property type="molecule type" value="Genomic_DNA"/>
</dbReference>
<dbReference type="SMART" id="SM00225">
    <property type="entry name" value="BTB"/>
    <property type="match status" value="1"/>
</dbReference>
<feature type="domain" description="BTB" evidence="1">
    <location>
        <begin position="20"/>
        <end position="87"/>
    </location>
</feature>
<gene>
    <name evidence="2" type="ORF">C1H76_7158</name>
</gene>
<accession>A0A4U7AVY0</accession>
<organism evidence="2 3">
    <name type="scientific">Elsinoe australis</name>
    <dbReference type="NCBI Taxonomy" id="40998"/>
    <lineage>
        <taxon>Eukaryota</taxon>
        <taxon>Fungi</taxon>
        <taxon>Dikarya</taxon>
        <taxon>Ascomycota</taxon>
        <taxon>Pezizomycotina</taxon>
        <taxon>Dothideomycetes</taxon>
        <taxon>Dothideomycetidae</taxon>
        <taxon>Myriangiales</taxon>
        <taxon>Elsinoaceae</taxon>
        <taxon>Elsinoe</taxon>
    </lineage>
</organism>
<dbReference type="InterPro" id="IPR000210">
    <property type="entry name" value="BTB/POZ_dom"/>
</dbReference>
<evidence type="ECO:0000313" key="2">
    <source>
        <dbReference type="EMBL" id="TKX20770.1"/>
    </source>
</evidence>